<dbReference type="SMART" id="SM00422">
    <property type="entry name" value="HTH_MERR"/>
    <property type="match status" value="1"/>
</dbReference>
<dbReference type="AlphaFoldDB" id="A0A1W2E059"/>
<dbReference type="STRING" id="937218.SAMN06297251_11987"/>
<dbReference type="InterPro" id="IPR047057">
    <property type="entry name" value="MerR_fam"/>
</dbReference>
<proteinExistence type="predicted"/>
<accession>A0A1W2E059</accession>
<evidence type="ECO:0000313" key="4">
    <source>
        <dbReference type="Proteomes" id="UP000192656"/>
    </source>
</evidence>
<dbReference type="InterPro" id="IPR000551">
    <property type="entry name" value="MerR-type_HTH_dom"/>
</dbReference>
<dbReference type="Pfam" id="PF13411">
    <property type="entry name" value="MerR_1"/>
    <property type="match status" value="1"/>
</dbReference>
<evidence type="ECO:0000259" key="2">
    <source>
        <dbReference type="PROSITE" id="PS50937"/>
    </source>
</evidence>
<dbReference type="Gene3D" id="1.10.1660.10">
    <property type="match status" value="1"/>
</dbReference>
<keyword evidence="4" id="KW-1185">Reference proteome</keyword>
<feature type="domain" description="HTH merR-type" evidence="2">
    <location>
        <begin position="11"/>
        <end position="79"/>
    </location>
</feature>
<dbReference type="Proteomes" id="UP000192656">
    <property type="component" value="Unassembled WGS sequence"/>
</dbReference>
<dbReference type="PANTHER" id="PTHR30204">
    <property type="entry name" value="REDOX-CYCLING DRUG-SENSING TRANSCRIPTIONAL ACTIVATOR SOXR"/>
    <property type="match status" value="1"/>
</dbReference>
<dbReference type="GO" id="GO:0003700">
    <property type="term" value="F:DNA-binding transcription factor activity"/>
    <property type="evidence" value="ECO:0007669"/>
    <property type="project" value="InterPro"/>
</dbReference>
<reference evidence="3 4" key="1">
    <citation type="submission" date="2017-04" db="EMBL/GenBank/DDBJ databases">
        <authorList>
            <person name="Afonso C.L."/>
            <person name="Miller P.J."/>
            <person name="Scott M.A."/>
            <person name="Spackman E."/>
            <person name="Goraichik I."/>
            <person name="Dimitrov K.M."/>
            <person name="Suarez D.L."/>
            <person name="Swayne D.E."/>
        </authorList>
    </citation>
    <scope>NUCLEOTIDE SEQUENCE [LARGE SCALE GENOMIC DNA]</scope>
    <source>
        <strain evidence="3 4">CGMCC 1.10972</strain>
    </source>
</reference>
<dbReference type="SUPFAM" id="SSF46955">
    <property type="entry name" value="Putative DNA-binding domain"/>
    <property type="match status" value="1"/>
</dbReference>
<organism evidence="3 4">
    <name type="scientific">Fulvimarina manganoxydans</name>
    <dbReference type="NCBI Taxonomy" id="937218"/>
    <lineage>
        <taxon>Bacteria</taxon>
        <taxon>Pseudomonadati</taxon>
        <taxon>Pseudomonadota</taxon>
        <taxon>Alphaproteobacteria</taxon>
        <taxon>Hyphomicrobiales</taxon>
        <taxon>Aurantimonadaceae</taxon>
        <taxon>Fulvimarina</taxon>
    </lineage>
</organism>
<dbReference type="PROSITE" id="PS50937">
    <property type="entry name" value="HTH_MERR_2"/>
    <property type="match status" value="1"/>
</dbReference>
<keyword evidence="1 3" id="KW-0238">DNA-binding</keyword>
<dbReference type="PANTHER" id="PTHR30204:SF58">
    <property type="entry name" value="HTH-TYPE TRANSCRIPTIONAL REGULATOR YFMP"/>
    <property type="match status" value="1"/>
</dbReference>
<evidence type="ECO:0000256" key="1">
    <source>
        <dbReference type="ARBA" id="ARBA00023125"/>
    </source>
</evidence>
<evidence type="ECO:0000313" key="3">
    <source>
        <dbReference type="EMBL" id="SMD03164.1"/>
    </source>
</evidence>
<dbReference type="CDD" id="cd00592">
    <property type="entry name" value="HTH_MerR-like"/>
    <property type="match status" value="1"/>
</dbReference>
<dbReference type="OrthoDB" id="9802944at2"/>
<gene>
    <name evidence="3" type="ORF">SAMN06297251_11987</name>
</gene>
<dbReference type="InterPro" id="IPR009061">
    <property type="entry name" value="DNA-bd_dom_put_sf"/>
</dbReference>
<sequence length="174" mass="18979">MDVRGARKSGMLKIGEVAALLRTTPRTLLYYEEQGIIRPAKTSGGTRMFSDMDIRRFAVAYELAGLGVSIRAIRELTAVVETETSPQEAARKLSVMLDGLQDDIRARVKQLERISGDIAEAHRWLEEVGEGENAGVSDGLTIGEAEAATRPILSLIVHQPGAIEDMGKETNSRD</sequence>
<protein>
    <submittedName>
        <fullName evidence="3">DNA-binding transcriptional regulator, MerR family</fullName>
    </submittedName>
</protein>
<name>A0A1W2E059_9HYPH</name>
<dbReference type="EMBL" id="FWXR01000019">
    <property type="protein sequence ID" value="SMD03164.1"/>
    <property type="molecule type" value="Genomic_DNA"/>
</dbReference>
<dbReference type="GO" id="GO:0003677">
    <property type="term" value="F:DNA binding"/>
    <property type="evidence" value="ECO:0007669"/>
    <property type="project" value="UniProtKB-KW"/>
</dbReference>